<evidence type="ECO:0000259" key="1">
    <source>
        <dbReference type="Pfam" id="PF00534"/>
    </source>
</evidence>
<dbReference type="InterPro" id="IPR028098">
    <property type="entry name" value="Glyco_trans_4-like_N"/>
</dbReference>
<accession>A0ABU3CE50</accession>
<dbReference type="SUPFAM" id="SSF53756">
    <property type="entry name" value="UDP-Glycosyltransferase/glycogen phosphorylase"/>
    <property type="match status" value="2"/>
</dbReference>
<dbReference type="CDD" id="cd03811">
    <property type="entry name" value="GT4_GT28_WabH-like"/>
    <property type="match status" value="1"/>
</dbReference>
<evidence type="ECO:0000313" key="4">
    <source>
        <dbReference type="Proteomes" id="UP001262889"/>
    </source>
</evidence>
<dbReference type="Proteomes" id="UP001262889">
    <property type="component" value="Unassembled WGS sequence"/>
</dbReference>
<dbReference type="RefSeq" id="WP_311536211.1">
    <property type="nucleotide sequence ID" value="NZ_JAVRHQ010000029.1"/>
</dbReference>
<dbReference type="InterPro" id="IPR001296">
    <property type="entry name" value="Glyco_trans_1"/>
</dbReference>
<protein>
    <submittedName>
        <fullName evidence="3">Glycosyltransferase</fullName>
        <ecNumber evidence="3">2.4.-.-</ecNumber>
    </submittedName>
</protein>
<organism evidence="3 4">
    <name type="scientific">Autumnicola tepida</name>
    <dbReference type="NCBI Taxonomy" id="3075595"/>
    <lineage>
        <taxon>Bacteria</taxon>
        <taxon>Pseudomonadati</taxon>
        <taxon>Bacteroidota</taxon>
        <taxon>Flavobacteriia</taxon>
        <taxon>Flavobacteriales</taxon>
        <taxon>Flavobacteriaceae</taxon>
        <taxon>Autumnicola</taxon>
    </lineage>
</organism>
<feature type="domain" description="Glycosyl transferase family 1" evidence="1">
    <location>
        <begin position="177"/>
        <end position="343"/>
    </location>
</feature>
<feature type="domain" description="Glycosyltransferase subfamily 4-like N-terminal" evidence="2">
    <location>
        <begin position="13"/>
        <end position="168"/>
    </location>
</feature>
<proteinExistence type="predicted"/>
<dbReference type="PANTHER" id="PTHR12526">
    <property type="entry name" value="GLYCOSYLTRANSFERASE"/>
    <property type="match status" value="1"/>
</dbReference>
<feature type="domain" description="Glycosyl transferase family 1" evidence="1">
    <location>
        <begin position="548"/>
        <end position="710"/>
    </location>
</feature>
<keyword evidence="3" id="KW-0328">Glycosyltransferase</keyword>
<comment type="caution">
    <text evidence="3">The sequence shown here is derived from an EMBL/GenBank/DDBJ whole genome shotgun (WGS) entry which is preliminary data.</text>
</comment>
<feature type="domain" description="Glycosyltransferase subfamily 4-like N-terminal" evidence="2">
    <location>
        <begin position="385"/>
        <end position="542"/>
    </location>
</feature>
<name>A0ABU3CE50_9FLAO</name>
<dbReference type="Pfam" id="PF13439">
    <property type="entry name" value="Glyco_transf_4"/>
    <property type="match status" value="2"/>
</dbReference>
<dbReference type="Gene3D" id="3.40.50.2000">
    <property type="entry name" value="Glycogen Phosphorylase B"/>
    <property type="match status" value="4"/>
</dbReference>
<gene>
    <name evidence="3" type="ORF">RM553_17265</name>
</gene>
<evidence type="ECO:0000259" key="2">
    <source>
        <dbReference type="Pfam" id="PF13439"/>
    </source>
</evidence>
<dbReference type="Pfam" id="PF00534">
    <property type="entry name" value="Glycos_transf_1"/>
    <property type="match status" value="2"/>
</dbReference>
<evidence type="ECO:0000313" key="3">
    <source>
        <dbReference type="EMBL" id="MDT0644594.1"/>
    </source>
</evidence>
<dbReference type="GO" id="GO:0016757">
    <property type="term" value="F:glycosyltransferase activity"/>
    <property type="evidence" value="ECO:0007669"/>
    <property type="project" value="UniProtKB-KW"/>
</dbReference>
<keyword evidence="4" id="KW-1185">Reference proteome</keyword>
<dbReference type="EMBL" id="JAVRHQ010000029">
    <property type="protein sequence ID" value="MDT0644594.1"/>
    <property type="molecule type" value="Genomic_DNA"/>
</dbReference>
<keyword evidence="3" id="KW-0808">Transferase</keyword>
<dbReference type="EC" id="2.4.-.-" evidence="3"/>
<sequence length="733" mass="83286">MKILQLVTKRQYRGAEVFAANLSEELINLGHEIVFVGLYKNEGNILHLERAQNVDLIENTKTFSLLLVKKLVSLVKEIRPDIIQCNGSDTLKYMVSASLFVPDIPVLYRNISMISEWVSDGPKKILYKNLFKRVAHVSSVGEEAVADFVKTFNYPSSQASVIRRGIPIKKIEKHKAREQLRRELGLKESDKIAMHIGNFSIEKNHIFLFDIFSDLRLKYPAIKLVCVGTGILLEELKEEVVKRQLENTIYFMGFRKDIPELLAGADLFVLSSKVEGVPGVILEAATQNIPSIATDVGGVREVLNNNETGFIIKDFNKGEFKNRVIELTENDELRHRLGRNAYELVVKDFNPVKNAGKFEALYRELIGGKSPCLRILQIIQKKQYRGAEIFASQLSNHLLNKGHKVKIYSIYEGDAILPFKEQLYSLNRTESSRYYDLAGWKKLAQVVRQFKPDIIQANAADTLKYAIFSKLVFRWDVPVIFRNASASSFYIKNNFSKKLNSFLLKQTDYILSVSQASKKDINSFYPFTRQKSKVIPIGIEPNEISFEEENNVPFDKQKKNILHIGSFTQEKNHAGLLMVFKKVHSKNPDAVLHLIGDGPLKANIIKSIKEYDLDGVVVIHGESNYPYPYIKKADVLVLPSLIEGLPAVLLEAMLYQTLSVAYNVGGVSEIITKDTGYLVKEGNIDDFAEAILQALEENAKNKRILEHAYKLVVEDYLNEKLVDRFLDSYIKLL</sequence>
<dbReference type="CDD" id="cd03801">
    <property type="entry name" value="GT4_PimA-like"/>
    <property type="match status" value="1"/>
</dbReference>
<reference evidence="3 4" key="1">
    <citation type="submission" date="2023-09" db="EMBL/GenBank/DDBJ databases">
        <authorList>
            <person name="Rey-Velasco X."/>
        </authorList>
    </citation>
    <scope>NUCLEOTIDE SEQUENCE [LARGE SCALE GENOMIC DNA]</scope>
    <source>
        <strain evidence="3 4">F363</strain>
    </source>
</reference>
<dbReference type="PANTHER" id="PTHR12526:SF630">
    <property type="entry name" value="GLYCOSYLTRANSFERASE"/>
    <property type="match status" value="1"/>
</dbReference>